<evidence type="ECO:0000256" key="6">
    <source>
        <dbReference type="ARBA" id="ARBA00032248"/>
    </source>
</evidence>
<dbReference type="CDD" id="cd07422">
    <property type="entry name" value="MPP_ApaH"/>
    <property type="match status" value="1"/>
</dbReference>
<protein>
    <recommendedName>
        <fullName evidence="3">bis(5'-nucleosyl)-tetraphosphatase (symmetrical)</fullName>
        <ecNumber evidence="3">3.6.1.41</ecNumber>
    </recommendedName>
    <alternativeName>
        <fullName evidence="6">Ap4A hydrolase</fullName>
    </alternativeName>
    <alternativeName>
        <fullName evidence="5">Diadenosine 5',5'''-P1,P4-tetraphosphate pyrophosphohydrolase</fullName>
    </alternativeName>
    <alternativeName>
        <fullName evidence="7">Diadenosine tetraphosphatase</fullName>
    </alternativeName>
</protein>
<dbReference type="NCBIfam" id="NF001204">
    <property type="entry name" value="PRK00166.1"/>
    <property type="match status" value="1"/>
</dbReference>
<dbReference type="NCBIfam" id="TIGR00668">
    <property type="entry name" value="apaH"/>
    <property type="match status" value="1"/>
</dbReference>
<dbReference type="GO" id="GO:0008803">
    <property type="term" value="F:bis(5'-nucleosyl)-tetraphosphatase (symmetrical) activity"/>
    <property type="evidence" value="ECO:0007669"/>
    <property type="project" value="UniProtKB-EC"/>
</dbReference>
<dbReference type="InterPro" id="IPR004843">
    <property type="entry name" value="Calcineurin-like_PHP"/>
</dbReference>
<comment type="caution">
    <text evidence="10">The sequence shown here is derived from an EMBL/GenBank/DDBJ whole genome shotgun (WGS) entry which is preliminary data.</text>
</comment>
<comment type="similarity">
    <text evidence="2">Belongs to the Ap4A hydrolase family.</text>
</comment>
<organism evidence="10 11">
    <name type="scientific">Caenimonas koreensis DSM 17982</name>
    <dbReference type="NCBI Taxonomy" id="1121255"/>
    <lineage>
        <taxon>Bacteria</taxon>
        <taxon>Pseudomonadati</taxon>
        <taxon>Pseudomonadota</taxon>
        <taxon>Betaproteobacteria</taxon>
        <taxon>Burkholderiales</taxon>
        <taxon>Comamonadaceae</taxon>
        <taxon>Caenimonas</taxon>
    </lineage>
</organism>
<evidence type="ECO:0000313" key="11">
    <source>
        <dbReference type="Proteomes" id="UP000487350"/>
    </source>
</evidence>
<sequence>MALYLIGDVQGCDSALGNLLTTLDFSASRDTLYLLGDLVNRGPDSAGVLRRLMRLGHSARCLLGNHDLSLLAVASQLRAPHRGDTMDGVLQADDRAAMLDWLRHQRMAMHEHGVLMVHAGVLPQWDVSATLALATEVESALRGPGMTDFLAHMYGNEPAQWSDSLVGNDRLRVIVNALTRLRFCTAEGVMDLKTSGGPEAAPAGFLPWFDVPGRKTAGAVVAFGHWSTLGLLRRPDIISLDTGCVWGGCLSAIRLGATRDADELIQVKCVQAQAPGQVTRT</sequence>
<dbReference type="RefSeq" id="WP_153583651.1">
    <property type="nucleotide sequence ID" value="NZ_WJBU01000002.1"/>
</dbReference>
<dbReference type="InterPro" id="IPR004617">
    <property type="entry name" value="ApaH"/>
</dbReference>
<reference evidence="10 11" key="1">
    <citation type="submission" date="2019-11" db="EMBL/GenBank/DDBJ databases">
        <title>Caenimonas koreensis gen. nov., sp. nov., isolated from activated sludge.</title>
        <authorList>
            <person name="Seung H.R."/>
        </authorList>
    </citation>
    <scope>NUCLEOTIDE SEQUENCE [LARGE SCALE GENOMIC DNA]</scope>
    <source>
        <strain evidence="10 11">EMB320</strain>
    </source>
</reference>
<evidence type="ECO:0000256" key="4">
    <source>
        <dbReference type="ARBA" id="ARBA00022801"/>
    </source>
</evidence>
<evidence type="ECO:0000313" key="10">
    <source>
        <dbReference type="EMBL" id="MRD46322.1"/>
    </source>
</evidence>
<dbReference type="Proteomes" id="UP000487350">
    <property type="component" value="Unassembled WGS sequence"/>
</dbReference>
<keyword evidence="4 10" id="KW-0378">Hydrolase</keyword>
<feature type="domain" description="Calcineurin-like phosphoesterase" evidence="9">
    <location>
        <begin position="3"/>
        <end position="77"/>
    </location>
</feature>
<dbReference type="EC" id="3.6.1.41" evidence="3"/>
<dbReference type="PIRSF" id="PIRSF000903">
    <property type="entry name" value="B5n-ttraPtase_sm"/>
    <property type="match status" value="1"/>
</dbReference>
<dbReference type="PANTHER" id="PTHR40942:SF4">
    <property type="entry name" value="CYTOCHROME C5"/>
    <property type="match status" value="1"/>
</dbReference>
<name>A0A844AZ33_9BURK</name>
<evidence type="ECO:0000259" key="9">
    <source>
        <dbReference type="Pfam" id="PF00149"/>
    </source>
</evidence>
<dbReference type="Gene3D" id="3.60.21.10">
    <property type="match status" value="1"/>
</dbReference>
<dbReference type="PANTHER" id="PTHR40942">
    <property type="match status" value="1"/>
</dbReference>
<proteinExistence type="inferred from homology"/>
<dbReference type="Pfam" id="PF00149">
    <property type="entry name" value="Metallophos"/>
    <property type="match status" value="1"/>
</dbReference>
<accession>A0A844AZ33</accession>
<evidence type="ECO:0000256" key="2">
    <source>
        <dbReference type="ARBA" id="ARBA00005419"/>
    </source>
</evidence>
<dbReference type="SUPFAM" id="SSF56300">
    <property type="entry name" value="Metallo-dependent phosphatases"/>
    <property type="match status" value="1"/>
</dbReference>
<evidence type="ECO:0000256" key="3">
    <source>
        <dbReference type="ARBA" id="ARBA00012506"/>
    </source>
</evidence>
<keyword evidence="11" id="KW-1185">Reference proteome</keyword>
<evidence type="ECO:0000256" key="8">
    <source>
        <dbReference type="ARBA" id="ARBA00049417"/>
    </source>
</evidence>
<evidence type="ECO:0000256" key="5">
    <source>
        <dbReference type="ARBA" id="ARBA00031248"/>
    </source>
</evidence>
<evidence type="ECO:0000256" key="1">
    <source>
        <dbReference type="ARBA" id="ARBA00003413"/>
    </source>
</evidence>
<dbReference type="AlphaFoldDB" id="A0A844AZ33"/>
<evidence type="ECO:0000256" key="7">
    <source>
        <dbReference type="ARBA" id="ARBA00033210"/>
    </source>
</evidence>
<dbReference type="OrthoDB" id="9807890at2"/>
<dbReference type="InterPro" id="IPR029052">
    <property type="entry name" value="Metallo-depent_PP-like"/>
</dbReference>
<gene>
    <name evidence="10" type="ORF">GHT07_03465</name>
</gene>
<comment type="catalytic activity">
    <reaction evidence="8">
        <text>P(1),P(4)-bis(5'-adenosyl) tetraphosphate + H2O = 2 ADP + 2 H(+)</text>
        <dbReference type="Rhea" id="RHEA:24252"/>
        <dbReference type="ChEBI" id="CHEBI:15377"/>
        <dbReference type="ChEBI" id="CHEBI:15378"/>
        <dbReference type="ChEBI" id="CHEBI:58141"/>
        <dbReference type="ChEBI" id="CHEBI:456216"/>
        <dbReference type="EC" id="3.6.1.41"/>
    </reaction>
</comment>
<comment type="function">
    <text evidence="1">Hydrolyzes diadenosine 5',5'''-P1,P4-tetraphosphate to yield ADP.</text>
</comment>
<dbReference type="EMBL" id="WJBU01000002">
    <property type="protein sequence ID" value="MRD46322.1"/>
    <property type="molecule type" value="Genomic_DNA"/>
</dbReference>